<gene>
    <name evidence="2" type="ORF">ABWK59_23880</name>
</gene>
<reference evidence="2" key="1">
    <citation type="submission" date="2024-06" db="EMBL/GenBank/DDBJ databases">
        <title>The genome sequences of Kitasatospora sp. strain HUAS MG31.</title>
        <authorList>
            <person name="Mo P."/>
        </authorList>
    </citation>
    <scope>NUCLEOTIDE SEQUENCE</scope>
    <source>
        <strain evidence="2">HUAS MG31</strain>
    </source>
</reference>
<feature type="domain" description="Beta-lactamase-related" evidence="1">
    <location>
        <begin position="12"/>
        <end position="326"/>
    </location>
</feature>
<dbReference type="InterPro" id="IPR001466">
    <property type="entry name" value="Beta-lactam-related"/>
</dbReference>
<dbReference type="SUPFAM" id="SSF56601">
    <property type="entry name" value="beta-lactamase/transpeptidase-like"/>
    <property type="match status" value="1"/>
</dbReference>
<dbReference type="RefSeq" id="WP_354642647.1">
    <property type="nucleotide sequence ID" value="NZ_CP159872.1"/>
</dbReference>
<dbReference type="InterPro" id="IPR050491">
    <property type="entry name" value="AmpC-like"/>
</dbReference>
<protein>
    <submittedName>
        <fullName evidence="2">Serine hydrolase domain-containing protein</fullName>
        <ecNumber evidence="2">3.1.1.103</ecNumber>
    </submittedName>
</protein>
<dbReference type="KEGG" id="kcm:ABWK59_23880"/>
<dbReference type="EC" id="3.1.1.103" evidence="2"/>
<dbReference type="Pfam" id="PF00144">
    <property type="entry name" value="Beta-lactamase"/>
    <property type="match status" value="1"/>
</dbReference>
<dbReference type="EMBL" id="CP159872">
    <property type="protein sequence ID" value="XCM81721.1"/>
    <property type="molecule type" value="Genomic_DNA"/>
</dbReference>
<proteinExistence type="predicted"/>
<accession>A0AAU8JZB2</accession>
<name>A0AAU8JZB2_9ACTN</name>
<evidence type="ECO:0000259" key="1">
    <source>
        <dbReference type="Pfam" id="PF00144"/>
    </source>
</evidence>
<dbReference type="GO" id="GO:0016787">
    <property type="term" value="F:hydrolase activity"/>
    <property type="evidence" value="ECO:0007669"/>
    <property type="project" value="UniProtKB-KW"/>
</dbReference>
<evidence type="ECO:0000313" key="2">
    <source>
        <dbReference type="EMBL" id="XCM81721.1"/>
    </source>
</evidence>
<organism evidence="2">
    <name type="scientific">Kitasatospora camelliae</name>
    <dbReference type="NCBI Taxonomy" id="3156397"/>
    <lineage>
        <taxon>Bacteria</taxon>
        <taxon>Bacillati</taxon>
        <taxon>Actinomycetota</taxon>
        <taxon>Actinomycetes</taxon>
        <taxon>Kitasatosporales</taxon>
        <taxon>Streptomycetaceae</taxon>
        <taxon>Kitasatospora</taxon>
    </lineage>
</organism>
<dbReference type="PANTHER" id="PTHR46825">
    <property type="entry name" value="D-ALANYL-D-ALANINE-CARBOXYPEPTIDASE/ENDOPEPTIDASE AMPH"/>
    <property type="match status" value="1"/>
</dbReference>
<dbReference type="InterPro" id="IPR012338">
    <property type="entry name" value="Beta-lactam/transpept-like"/>
</dbReference>
<dbReference type="PANTHER" id="PTHR46825:SF9">
    <property type="entry name" value="BETA-LACTAMASE-RELATED DOMAIN-CONTAINING PROTEIN"/>
    <property type="match status" value="1"/>
</dbReference>
<dbReference type="Gene3D" id="3.40.710.10">
    <property type="entry name" value="DD-peptidase/beta-lactamase superfamily"/>
    <property type="match status" value="1"/>
</dbReference>
<keyword evidence="2" id="KW-0378">Hydrolase</keyword>
<sequence length="341" mass="35447">MDDLATLAQRTADRLATRHVGVVVAAVGGGAAEVRGAGAAGGPGGGPGPDTVFEIGSVTKVFTGLALARLAVAGAVELDEPLVRLLPAEAWVPSRGGREITLQHLATHTSGLPRLPKGLLPAALLRPNAPDPYAGCTAERLLRGLAATRLRAVPGQRFRYSNLGAGLLGLALARRAGTDFAGLVEREVSAPLGLTATGLAEVPERAARGHAPNRRPVPAWHLADLAGAGGLRSTATDLVSFLRAQLGEGGEEMAKAVTLTHAVEHRMHPFASVHLGWMSHRLHPGQGGYLQVWHNGRTGGFASFLGLDPERGVAVAVLSNTRRPVDNEGFALLRELQRGIG</sequence>
<dbReference type="AlphaFoldDB" id="A0AAU8JZB2"/>